<evidence type="ECO:0008006" key="3">
    <source>
        <dbReference type="Google" id="ProtNLM"/>
    </source>
</evidence>
<evidence type="ECO:0000313" key="2">
    <source>
        <dbReference type="EMBL" id="CAE0782961.1"/>
    </source>
</evidence>
<name>A0A7S4FAI7_CHRCT</name>
<sequence length="778" mass="86949">MAWSRPTSLMLVHSGLCLRLMHLLFAGSFASSPSSAWGSWNLPSDGSDRTHSSFCEAVKAGSNGIAWLDEPNRLRWEKTRCLQLPLWAKWRGGRARVFHHPCNLAEDPTAVDAVIGQALRWTFEYFLGRPEWALRKTCDPTAPDNLEEADTSSAALVVGGGRRFGSPDWPAAANRSGPSSSRWLLNQTQMLAIEAAPLLLFGVSCADFIGEPGSSGKGRPSRASMHNHFGFRVLAHPTSIIGIREPEAAMKLRRSVMDVNRRNRVRHQPCPTTLLGLLRPEFTSDALRDSAKRVLSLDVSFHPGLTKLGDSVQVVHIMSALADWCTRAYRTGWTIHLTTTEPWLVIQQARATSPFLDYLSHLPKQPFTYEVFQFPSAAKTGEDLLEYYRTRVTVAASTRVHGIMIPFGLQVAVIALVADSELDSFARHGLNGTLGVVRLDSLWRNKNEAGNSTFADRLWGALCSIDQDRGKVLRHIQTVQGTLMRSTANTMAQLRSTIWDKLTTLQVRRELKEQQPNSSRLEAFLNLHMGKTIYVVGSGSTAGYIAPNYFDGELTIGVNQVCNRFSNLTYLLRKDAFSTASFREVLKQCGPSTRHFVSRGARGFINNDNGKYVLAHHRQATNIIVYEHSICSSMYGDRMFHELPPLPDATHIPRLVTTSSTITTAIHLAAIMGAARIILVGHDLFSLDDQDNFPGYHTAATLRTHGHRNETHNRRRYRRWLTRDVVSLDSIHLRSLLKLRYPHLHINSLSPFIGLGLEGHHVERVPSTAVRRTAKSRW</sequence>
<reference evidence="2" key="1">
    <citation type="submission" date="2021-01" db="EMBL/GenBank/DDBJ databases">
        <authorList>
            <person name="Corre E."/>
            <person name="Pelletier E."/>
            <person name="Niang G."/>
            <person name="Scheremetjew M."/>
            <person name="Finn R."/>
            <person name="Kale V."/>
            <person name="Holt S."/>
            <person name="Cochrane G."/>
            <person name="Meng A."/>
            <person name="Brown T."/>
            <person name="Cohen L."/>
        </authorList>
    </citation>
    <scope>NUCLEOTIDE SEQUENCE</scope>
    <source>
        <strain evidence="2">CCMP645</strain>
    </source>
</reference>
<gene>
    <name evidence="2" type="ORF">PCAR00345_LOCUS35664</name>
</gene>
<feature type="signal peptide" evidence="1">
    <location>
        <begin position="1"/>
        <end position="36"/>
    </location>
</feature>
<proteinExistence type="predicted"/>
<evidence type="ECO:0000256" key="1">
    <source>
        <dbReference type="SAM" id="SignalP"/>
    </source>
</evidence>
<keyword evidence="1" id="KW-0732">Signal</keyword>
<accession>A0A7S4FAI7</accession>
<feature type="chain" id="PRO_5030633553" description="Polysaccharide pyruvyl transferase domain-containing protein" evidence="1">
    <location>
        <begin position="37"/>
        <end position="778"/>
    </location>
</feature>
<dbReference type="AlphaFoldDB" id="A0A7S4FAI7"/>
<organism evidence="2">
    <name type="scientific">Chrysotila carterae</name>
    <name type="common">Marine alga</name>
    <name type="synonym">Syracosphaera carterae</name>
    <dbReference type="NCBI Taxonomy" id="13221"/>
    <lineage>
        <taxon>Eukaryota</taxon>
        <taxon>Haptista</taxon>
        <taxon>Haptophyta</taxon>
        <taxon>Prymnesiophyceae</taxon>
        <taxon>Isochrysidales</taxon>
        <taxon>Isochrysidaceae</taxon>
        <taxon>Chrysotila</taxon>
    </lineage>
</organism>
<dbReference type="EMBL" id="HBIZ01056028">
    <property type="protein sequence ID" value="CAE0782961.1"/>
    <property type="molecule type" value="Transcribed_RNA"/>
</dbReference>
<protein>
    <recommendedName>
        <fullName evidence="3">Polysaccharide pyruvyl transferase domain-containing protein</fullName>
    </recommendedName>
</protein>